<dbReference type="OrthoDB" id="3045408at2759"/>
<evidence type="ECO:0000256" key="1">
    <source>
        <dbReference type="SAM" id="MobiDB-lite"/>
    </source>
</evidence>
<feature type="region of interest" description="Disordered" evidence="1">
    <location>
        <begin position="81"/>
        <end position="139"/>
    </location>
</feature>
<name>A0A9Q3JM35_9BASI</name>
<protein>
    <submittedName>
        <fullName evidence="2">Uncharacterized protein</fullName>
    </submittedName>
</protein>
<comment type="caution">
    <text evidence="2">The sequence shown here is derived from an EMBL/GenBank/DDBJ whole genome shotgun (WGS) entry which is preliminary data.</text>
</comment>
<sequence length="139" mass="15885">MVHPHSVPVAPDTSLLQQFNTCFKTPEEIHKTAESKTSVPLIPQSQVLTLKGIQPGQKKNLDERHSDQNFTEKYWEINTDEYDLSHEISTEDEDSGRNYNEAESSEYSDQSNSNSEADNSAMEEELEFSFSLDRDTVRL</sequence>
<gene>
    <name evidence="2" type="ORF">O181_104358</name>
</gene>
<dbReference type="EMBL" id="AVOT02076124">
    <property type="protein sequence ID" value="MBW0564643.1"/>
    <property type="molecule type" value="Genomic_DNA"/>
</dbReference>
<reference evidence="2" key="1">
    <citation type="submission" date="2021-03" db="EMBL/GenBank/DDBJ databases">
        <title>Draft genome sequence of rust myrtle Austropuccinia psidii MF-1, a brazilian biotype.</title>
        <authorList>
            <person name="Quecine M.C."/>
            <person name="Pachon D.M.R."/>
            <person name="Bonatelli M.L."/>
            <person name="Correr F.H."/>
            <person name="Franceschini L.M."/>
            <person name="Leite T.F."/>
            <person name="Margarido G.R.A."/>
            <person name="Almeida C.A."/>
            <person name="Ferrarezi J.A."/>
            <person name="Labate C.A."/>
        </authorList>
    </citation>
    <scope>NUCLEOTIDE SEQUENCE</scope>
    <source>
        <strain evidence="2">MF-1</strain>
    </source>
</reference>
<evidence type="ECO:0000313" key="3">
    <source>
        <dbReference type="Proteomes" id="UP000765509"/>
    </source>
</evidence>
<feature type="compositionally biased region" description="Low complexity" evidence="1">
    <location>
        <begin position="105"/>
        <end position="116"/>
    </location>
</feature>
<dbReference type="AlphaFoldDB" id="A0A9Q3JM35"/>
<accession>A0A9Q3JM35</accession>
<organism evidence="2 3">
    <name type="scientific">Austropuccinia psidii MF-1</name>
    <dbReference type="NCBI Taxonomy" id="1389203"/>
    <lineage>
        <taxon>Eukaryota</taxon>
        <taxon>Fungi</taxon>
        <taxon>Dikarya</taxon>
        <taxon>Basidiomycota</taxon>
        <taxon>Pucciniomycotina</taxon>
        <taxon>Pucciniomycetes</taxon>
        <taxon>Pucciniales</taxon>
        <taxon>Sphaerophragmiaceae</taxon>
        <taxon>Austropuccinia</taxon>
    </lineage>
</organism>
<evidence type="ECO:0000313" key="2">
    <source>
        <dbReference type="EMBL" id="MBW0564643.1"/>
    </source>
</evidence>
<proteinExistence type="predicted"/>
<keyword evidence="3" id="KW-1185">Reference proteome</keyword>
<dbReference type="Proteomes" id="UP000765509">
    <property type="component" value="Unassembled WGS sequence"/>
</dbReference>